<gene>
    <name evidence="4" type="primary">KAFR0I00250</name>
    <name evidence="4" type="ORF">KAFR_0I00250</name>
</gene>
<dbReference type="KEGG" id="kaf:KAFR_0I00250"/>
<feature type="compositionally biased region" description="Basic and acidic residues" evidence="2">
    <location>
        <begin position="1"/>
        <end position="20"/>
    </location>
</feature>
<dbReference type="OrthoDB" id="4052563at2759"/>
<accession>H2AZK6</accession>
<keyword evidence="1" id="KW-0175">Coiled coil</keyword>
<evidence type="ECO:0000256" key="1">
    <source>
        <dbReference type="SAM" id="Coils"/>
    </source>
</evidence>
<dbReference type="AlphaFoldDB" id="H2AZK6"/>
<sequence>MKVSRKAREMHDSQLGKRDLATSFDQLKAPNLSIDHSMVSTPKKSRMDLHASAMESSPISLRYNKKPFSRDAGKENDAIGFGSFKNVSQSFEDLNDSNSGILQSECHQIRETSKLPADTQSLPNNSGEDTEGKLRNITEKLADLFENKNTNKNTSDDEPVIEGEDDDDLSTYEIPRLRESMTPWRKKSSNRQSIVSSQSTVISQPLFDNVTHPQTKADVNLGEFKNLQAQLTMYKVKVNALYEIIKQSNLSENNNEFFNNLLNTIQQDEEILGLKRNVQGLNNKLNARDEKIQDLNNQLIETRDEYTTTLNYTDEFLKNTDLMSTVLDNILDLLINRDMGLNSPMIKDLVKAKTSGSSFIMNKLNVLEKSLTYLFDKIQNKMSRSMDESYEADTERNRENTSQGVDSKMELVIEDLHQEYDKFIKGIRTKLSRSSELEQLLILKLSRQQDLLSDIASKYKENESDFNKLTLLKSYQEQSELLNNLIKSLKQSNKDKDNEIARITYKLNESESLKQDEIQQRNLIKELHDLKKLSKLKEQNWENLTNQLDVQINELTSTNKNFEDLVAQLKTDLNELKTSNEELLDQLDDNKKNYDTSMNQLNELKSNNALLEHLLLKQKAQQSRLSDVNEMDFKKFNNNIMIHLTNIFKILSKIIQKNSINQSLNKINSINNIASLKNITSMEAKYESLYTFIETAIESIIESYTRLVLSERDDITTNTSETKYDGMQLRIEELQRRWHAERERRKLDSESAEKRIAKLEMENELLKDQLFNASVGD</sequence>
<dbReference type="EMBL" id="HE650829">
    <property type="protein sequence ID" value="CCF59806.1"/>
    <property type="molecule type" value="Genomic_DNA"/>
</dbReference>
<keyword evidence="5" id="KW-1185">Reference proteome</keyword>
<reference evidence="4 5" key="1">
    <citation type="journal article" date="2011" name="Proc. Natl. Acad. Sci. U.S.A.">
        <title>Evolutionary erosion of yeast sex chromosomes by mating-type switching accidents.</title>
        <authorList>
            <person name="Gordon J.L."/>
            <person name="Armisen D."/>
            <person name="Proux-Wera E."/>
            <person name="Oheigeartaigh S.S."/>
            <person name="Byrne K.P."/>
            <person name="Wolfe K.H."/>
        </authorList>
    </citation>
    <scope>NUCLEOTIDE SEQUENCE [LARGE SCALE GENOMIC DNA]</scope>
    <source>
        <strain evidence="5">ATCC 22294 / BCRC 22015 / CBS 2517 / CECT 1963 / NBRC 1671 / NRRL Y-8276</strain>
    </source>
</reference>
<organism evidence="4 5">
    <name type="scientific">Kazachstania africana (strain ATCC 22294 / BCRC 22015 / CBS 2517 / CECT 1963 / NBRC 1671 / NRRL Y-8276)</name>
    <name type="common">Yeast</name>
    <name type="synonym">Kluyveromyces africanus</name>
    <dbReference type="NCBI Taxonomy" id="1071382"/>
    <lineage>
        <taxon>Eukaryota</taxon>
        <taxon>Fungi</taxon>
        <taxon>Dikarya</taxon>
        <taxon>Ascomycota</taxon>
        <taxon>Saccharomycotina</taxon>
        <taxon>Saccharomycetes</taxon>
        <taxon>Saccharomycetales</taxon>
        <taxon>Saccharomycetaceae</taxon>
        <taxon>Kazachstania</taxon>
    </lineage>
</organism>
<feature type="coiled-coil region" evidence="1">
    <location>
        <begin position="472"/>
        <end position="621"/>
    </location>
</feature>
<dbReference type="InterPro" id="IPR024545">
    <property type="entry name" value="Mto1-like_Mto2p-bd"/>
</dbReference>
<feature type="compositionally biased region" description="Polar residues" evidence="2">
    <location>
        <begin position="118"/>
        <end position="127"/>
    </location>
</feature>
<dbReference type="STRING" id="1071382.H2AZK6"/>
<feature type="region of interest" description="Disordered" evidence="2">
    <location>
        <begin position="111"/>
        <end position="133"/>
    </location>
</feature>
<dbReference type="InParanoid" id="H2AZK6"/>
<feature type="coiled-coil region" evidence="1">
    <location>
        <begin position="278"/>
        <end position="305"/>
    </location>
</feature>
<evidence type="ECO:0000256" key="2">
    <source>
        <dbReference type="SAM" id="MobiDB-lite"/>
    </source>
</evidence>
<dbReference type="HOGENOM" id="CLU_016740_0_0_1"/>
<dbReference type="Pfam" id="PF12808">
    <property type="entry name" value="Mto2_bdg"/>
    <property type="match status" value="1"/>
</dbReference>
<name>H2AZK6_KAZAF</name>
<proteinExistence type="predicted"/>
<feature type="compositionally biased region" description="Acidic residues" evidence="2">
    <location>
        <begin position="156"/>
        <end position="167"/>
    </location>
</feature>
<protein>
    <recommendedName>
        <fullName evidence="3">Mto1-like Mto2p-binding domain-containing protein</fullName>
    </recommendedName>
</protein>
<dbReference type="eggNOG" id="ENOG502R9Z8">
    <property type="taxonomic scope" value="Eukaryota"/>
</dbReference>
<feature type="region of interest" description="Disordered" evidence="2">
    <location>
        <begin position="148"/>
        <end position="167"/>
    </location>
</feature>
<dbReference type="GeneID" id="13883443"/>
<dbReference type="Proteomes" id="UP000005220">
    <property type="component" value="Chromosome 9"/>
</dbReference>
<evidence type="ECO:0000313" key="5">
    <source>
        <dbReference type="Proteomes" id="UP000005220"/>
    </source>
</evidence>
<dbReference type="FunCoup" id="H2AZK6">
    <property type="interactions" value="1551"/>
</dbReference>
<evidence type="ECO:0000313" key="4">
    <source>
        <dbReference type="EMBL" id="CCF59806.1"/>
    </source>
</evidence>
<feature type="region of interest" description="Disordered" evidence="2">
    <location>
        <begin position="1"/>
        <end position="22"/>
    </location>
</feature>
<dbReference type="RefSeq" id="XP_003958941.1">
    <property type="nucleotide sequence ID" value="XM_003958892.1"/>
</dbReference>
<feature type="domain" description="Mto1-like Mto2p-binding" evidence="3">
    <location>
        <begin position="728"/>
        <end position="770"/>
    </location>
</feature>
<feature type="coiled-coil region" evidence="1">
    <location>
        <begin position="740"/>
        <end position="769"/>
    </location>
</feature>
<evidence type="ECO:0000259" key="3">
    <source>
        <dbReference type="Pfam" id="PF12808"/>
    </source>
</evidence>